<dbReference type="Proteomes" id="UP000051302">
    <property type="component" value="Unassembled WGS sequence"/>
</dbReference>
<dbReference type="InterPro" id="IPR008841">
    <property type="entry name" value="Siphovirus-type_tail_N"/>
</dbReference>
<proteinExistence type="predicted"/>
<dbReference type="AlphaFoldDB" id="A0A0R1WKY9"/>
<keyword evidence="3" id="KW-1185">Reference proteome</keyword>
<feature type="domain" description="Siphovirus-type tail component RIFT-related" evidence="1">
    <location>
        <begin position="10"/>
        <end position="123"/>
    </location>
</feature>
<protein>
    <recommendedName>
        <fullName evidence="1">Siphovirus-type tail component RIFT-related domain-containing protein</fullName>
    </recommendedName>
</protein>
<dbReference type="EMBL" id="AZFV01000002">
    <property type="protein sequence ID" value="KRM18471.1"/>
    <property type="molecule type" value="Genomic_DNA"/>
</dbReference>
<dbReference type="PATRIC" id="fig|1423774.3.peg.1062"/>
<sequence length="272" mass="31178">MKTLIVQRLDGTTYDLNKLDIKIIEFSPPSANFTVNSVQVGKYGEKVTGVTVGPRVIPISMDVFASSNLTIISKRNEFFRIFDSMEDFYIIDARIPTIRWKVRADQQPFKFYDNWHMGGDISFNLNCIEGYAESIDTTAHIDDLSKWSSVGGMNLPLNKRLKYEYSVPEFDIYNASNIDIMAEEKPYKIVFHGQASNLTIYNETTDQTFELNTSIRDGDEFVLNGPLPFLNGSMIYDSGNHELIDLAKGWNHIKINGYQGNFTILFDTRFYY</sequence>
<reference evidence="2 3" key="1">
    <citation type="journal article" date="2015" name="Genome Announc.">
        <title>Expanding the biotechnology potential of lactobacilli through comparative genomics of 213 strains and associated genera.</title>
        <authorList>
            <person name="Sun Z."/>
            <person name="Harris H.M."/>
            <person name="McCann A."/>
            <person name="Guo C."/>
            <person name="Argimon S."/>
            <person name="Zhang W."/>
            <person name="Yang X."/>
            <person name="Jeffery I.B."/>
            <person name="Cooney J.C."/>
            <person name="Kagawa T.F."/>
            <person name="Liu W."/>
            <person name="Song Y."/>
            <person name="Salvetti E."/>
            <person name="Wrobel A."/>
            <person name="Rasinkangas P."/>
            <person name="Parkhill J."/>
            <person name="Rea M.C."/>
            <person name="O'Sullivan O."/>
            <person name="Ritari J."/>
            <person name="Douillard F.P."/>
            <person name="Paul Ross R."/>
            <person name="Yang R."/>
            <person name="Briner A.E."/>
            <person name="Felis G.E."/>
            <person name="de Vos W.M."/>
            <person name="Barrangou R."/>
            <person name="Klaenhammer T.R."/>
            <person name="Caufield P.W."/>
            <person name="Cui Y."/>
            <person name="Zhang H."/>
            <person name="O'Toole P.W."/>
        </authorList>
    </citation>
    <scope>NUCLEOTIDE SEQUENCE [LARGE SCALE GENOMIC DNA]</scope>
    <source>
        <strain evidence="2 3">DSM 16982</strain>
    </source>
</reference>
<organism evidence="2 3">
    <name type="scientific">Companilactobacillus nantensis DSM 16982</name>
    <dbReference type="NCBI Taxonomy" id="1423774"/>
    <lineage>
        <taxon>Bacteria</taxon>
        <taxon>Bacillati</taxon>
        <taxon>Bacillota</taxon>
        <taxon>Bacilli</taxon>
        <taxon>Lactobacillales</taxon>
        <taxon>Lactobacillaceae</taxon>
        <taxon>Companilactobacillus</taxon>
    </lineage>
</organism>
<evidence type="ECO:0000313" key="2">
    <source>
        <dbReference type="EMBL" id="KRM18471.1"/>
    </source>
</evidence>
<comment type="caution">
    <text evidence="2">The sequence shown here is derived from an EMBL/GenBank/DDBJ whole genome shotgun (WGS) entry which is preliminary data.</text>
</comment>
<gene>
    <name evidence="2" type="ORF">FD31_GL001019</name>
</gene>
<name>A0A0R1WKY9_9LACO</name>
<dbReference type="Pfam" id="PF05709">
    <property type="entry name" value="Sipho_tail"/>
    <property type="match status" value="1"/>
</dbReference>
<accession>A0A0R1WKY9</accession>
<evidence type="ECO:0000313" key="3">
    <source>
        <dbReference type="Proteomes" id="UP000051302"/>
    </source>
</evidence>
<evidence type="ECO:0000259" key="1">
    <source>
        <dbReference type="Pfam" id="PF05709"/>
    </source>
</evidence>
<dbReference type="RefSeq" id="WP_057890994.1">
    <property type="nucleotide sequence ID" value="NZ_AZFV01000002.1"/>
</dbReference>
<dbReference type="STRING" id="1423774.FD31_GL001019"/>